<feature type="compositionally biased region" description="Low complexity" evidence="2">
    <location>
        <begin position="594"/>
        <end position="628"/>
    </location>
</feature>
<feature type="coiled-coil region" evidence="1">
    <location>
        <begin position="1023"/>
        <end position="1050"/>
    </location>
</feature>
<reference evidence="3 4" key="1">
    <citation type="submission" date="2023-07" db="EMBL/GenBank/DDBJ databases">
        <title>Functional and genomic diversity of the sorghum phyllosphere microbiome.</title>
        <authorList>
            <person name="Shade A."/>
        </authorList>
    </citation>
    <scope>NUCLEOTIDE SEQUENCE [LARGE SCALE GENOMIC DNA]</scope>
    <source>
        <strain evidence="3 4">SORGH_AS_1064</strain>
    </source>
</reference>
<accession>A0ABU0TFJ0</accession>
<proteinExistence type="predicted"/>
<feature type="region of interest" description="Disordered" evidence="2">
    <location>
        <begin position="1"/>
        <end position="21"/>
    </location>
</feature>
<evidence type="ECO:0000313" key="4">
    <source>
        <dbReference type="Proteomes" id="UP001225072"/>
    </source>
</evidence>
<keyword evidence="1" id="KW-0175">Coiled coil</keyword>
<gene>
    <name evidence="3" type="ORF">QE404_000965</name>
</gene>
<protein>
    <submittedName>
        <fullName evidence="3">Uncharacterized protein</fullName>
    </submittedName>
</protein>
<evidence type="ECO:0000313" key="3">
    <source>
        <dbReference type="EMBL" id="MDQ1095818.1"/>
    </source>
</evidence>
<organism evidence="3 4">
    <name type="scientific">Chryseobacterium camelliae</name>
    <dbReference type="NCBI Taxonomy" id="1265445"/>
    <lineage>
        <taxon>Bacteria</taxon>
        <taxon>Pseudomonadati</taxon>
        <taxon>Bacteroidota</taxon>
        <taxon>Flavobacteriia</taxon>
        <taxon>Flavobacteriales</taxon>
        <taxon>Weeksellaceae</taxon>
        <taxon>Chryseobacterium group</taxon>
        <taxon>Chryseobacterium</taxon>
    </lineage>
</organism>
<feature type="region of interest" description="Disordered" evidence="2">
    <location>
        <begin position="586"/>
        <end position="636"/>
    </location>
</feature>
<comment type="caution">
    <text evidence="3">The sequence shown here is derived from an EMBL/GenBank/DDBJ whole genome shotgun (WGS) entry which is preliminary data.</text>
</comment>
<name>A0ABU0TFJ0_9FLAO</name>
<feature type="region of interest" description="Disordered" evidence="2">
    <location>
        <begin position="675"/>
        <end position="710"/>
    </location>
</feature>
<dbReference type="EMBL" id="JAUTAL010000001">
    <property type="protein sequence ID" value="MDQ1095818.1"/>
    <property type="molecule type" value="Genomic_DNA"/>
</dbReference>
<keyword evidence="4" id="KW-1185">Reference proteome</keyword>
<feature type="coiled-coil region" evidence="1">
    <location>
        <begin position="268"/>
        <end position="302"/>
    </location>
</feature>
<sequence length="1309" mass="149063">MTTENNTNPESALPVDQNQKTDANPATQTLFRFVSLRNPQLAKKEGNLKFIFREDNIIDTFDFLAFQWDQHPTLAKSKIDYYLKKLNSNPEWFQNRIKSESHFDELYPELYQIVKKFSTEGIESLSESYLQYLRDFHPNMMYVWNTIFYQIVLQEDFYLKELVSQLLQLIHYVKNYNVISTESNAKKRLEKEKEVSNAKVVIPDYLFVDNIAVPTFIQSKDFTVGVSEVGSSDTISDGNHKNAILRTESENNTLENPAVFLPTESMLKRQKVALANVEKEQLEKLKKELSKAQKLYNKEYSKAYDLATKQYQKSIMPEREDYEQRLLEVRATFTEEMNDAAKRLALSQVTKPQFPDFEFEFRAERDTTYLQTKLSESSLQSFAKLIAEPAGEDVSDRLSNGDVLAENILAVGEDQYILPADENLSFEEMLETLNARLSEVNEEIYQNTEIEKQEYASVGGVLIPVNRGASVSAQNLYFNIKTVAANANYWKVMLTFQDKTVKIVNANYTAKGKIKDISDDYLAELGNGVYTIFNDLKFIKPTDVSEGGFIVNGILKMSDGNYYRLDTTLIRDFTVAIDASENQYNNRGYNSYLTPTNSPTDPGTGNPNNPTNPGDTGTPSNPGTTTPPKSTNSFIPKGFGIKRLGIADYLKVEQTTHAYVEGEVAAIENIMAREYRSQSTRRLRRSETIDTQSSDTERERSTDTTTSSRFEMQSEIAKILQEATDMGINANVGYSNQVTGFSMNVAGSYANHRSKEESMRQAVSQAQEVTARALDRVVTKVHQERVEKMIEEFEENNSHGFDNRKGDQHVVGVYRWVDKLMKNQVWNYGKRMMFEFAIPQPSKLHTLAAASVKKIIEKPVDPRIADKFTLADFSKISDDTVRYWSGFYNVEMEDKPQDEIFIGKSFNYKATGEPKGNPSELASESADLEIPTGYQTLLASAITKNSGDYWDQNNPDLWKDAQVLVGNTLVNDTYKDINTFIGKIPISYSQLGLLASSVNINIKCQLTDEAKKQWQQKTFNAIIEAYEEALADYNDKVAQEEAKAGNIKDANPMFYRQIEQEVLKHNSIAYLVDDSTSNKVLGKTLYNGTTVAGFEVARTGLDDYASLAKFMEQAFEWDLMAYNYYPYYWGKRDDWDDMYQQENIDPLFRSFLRSGMARVVVTVRPGFEDAVQFYMATGRLWNGGEVPVIGDPMYLSIVDEMKDIKAEAQGKAWITRIPTSLTILQAQNIGLEVQHALPFTKEDPLDFENPEEVIIESSFYTSDDQMEAEKSRLVENIEINNDYLQLTNNDNPHQVIAQLSLDDLKEALE</sequence>
<dbReference type="Proteomes" id="UP001225072">
    <property type="component" value="Unassembled WGS sequence"/>
</dbReference>
<evidence type="ECO:0000256" key="2">
    <source>
        <dbReference type="SAM" id="MobiDB-lite"/>
    </source>
</evidence>
<evidence type="ECO:0000256" key="1">
    <source>
        <dbReference type="SAM" id="Coils"/>
    </source>
</evidence>